<accession>U6GWH8</accession>
<dbReference type="EMBL" id="HG672918">
    <property type="protein sequence ID" value="CDI82924.1"/>
    <property type="molecule type" value="Genomic_DNA"/>
</dbReference>
<dbReference type="Proteomes" id="UP000018050">
    <property type="component" value="Unassembled WGS sequence"/>
</dbReference>
<evidence type="ECO:0000256" key="1">
    <source>
        <dbReference type="SAM" id="MobiDB-lite"/>
    </source>
</evidence>
<feature type="region of interest" description="Disordered" evidence="1">
    <location>
        <begin position="156"/>
        <end position="297"/>
    </location>
</feature>
<name>U6GWH8_EIMAC</name>
<keyword evidence="3" id="KW-1185">Reference proteome</keyword>
<dbReference type="AlphaFoldDB" id="U6GWH8"/>
<dbReference type="RefSeq" id="XP_013247847.1">
    <property type="nucleotide sequence ID" value="XM_013392393.1"/>
</dbReference>
<evidence type="ECO:0000313" key="2">
    <source>
        <dbReference type="EMBL" id="CDI82924.1"/>
    </source>
</evidence>
<gene>
    <name evidence="2" type="ORF">EAH_00067940</name>
</gene>
<dbReference type="GeneID" id="25274864"/>
<dbReference type="VEuPathDB" id="ToxoDB:EAH_00067940"/>
<evidence type="ECO:0000313" key="3">
    <source>
        <dbReference type="Proteomes" id="UP000018050"/>
    </source>
</evidence>
<feature type="region of interest" description="Disordered" evidence="1">
    <location>
        <begin position="16"/>
        <end position="53"/>
    </location>
</feature>
<reference evidence="2" key="1">
    <citation type="submission" date="2013-10" db="EMBL/GenBank/DDBJ databases">
        <title>Genomic analysis of the causative agents of coccidiosis in chickens.</title>
        <authorList>
            <person name="Reid A.J."/>
            <person name="Blake D."/>
            <person name="Billington K."/>
            <person name="Browne H."/>
            <person name="Dunn M."/>
            <person name="Hung S."/>
            <person name="Kawahara F."/>
            <person name="Miranda-Saavedra D."/>
            <person name="Mourier T."/>
            <person name="Nagra H."/>
            <person name="Otto T.D."/>
            <person name="Rawlings N."/>
            <person name="Sanchez A."/>
            <person name="Sanders M."/>
            <person name="Subramaniam C."/>
            <person name="Tay Y."/>
            <person name="Dear P."/>
            <person name="Doerig C."/>
            <person name="Gruber A."/>
            <person name="Parkinson J."/>
            <person name="Shirley M."/>
            <person name="Wan K.L."/>
            <person name="Berriman M."/>
            <person name="Tomley F."/>
            <person name="Pain A."/>
        </authorList>
    </citation>
    <scope>NUCLEOTIDE SEQUENCE [LARGE SCALE GENOMIC DNA]</scope>
    <source>
        <strain evidence="2">Houghton</strain>
    </source>
</reference>
<proteinExistence type="predicted"/>
<reference evidence="2" key="2">
    <citation type="submission" date="2013-10" db="EMBL/GenBank/DDBJ databases">
        <authorList>
            <person name="Aslett M."/>
        </authorList>
    </citation>
    <scope>NUCLEOTIDE SEQUENCE [LARGE SCALE GENOMIC DNA]</scope>
    <source>
        <strain evidence="2">Houghton</strain>
    </source>
</reference>
<organism evidence="2 3">
    <name type="scientific">Eimeria acervulina</name>
    <name type="common">Coccidian parasite</name>
    <dbReference type="NCBI Taxonomy" id="5801"/>
    <lineage>
        <taxon>Eukaryota</taxon>
        <taxon>Sar</taxon>
        <taxon>Alveolata</taxon>
        <taxon>Apicomplexa</taxon>
        <taxon>Conoidasida</taxon>
        <taxon>Coccidia</taxon>
        <taxon>Eucoccidiorida</taxon>
        <taxon>Eimeriorina</taxon>
        <taxon>Eimeriidae</taxon>
        <taxon>Eimeria</taxon>
    </lineage>
</organism>
<dbReference type="OMA" id="DECDESQ"/>
<feature type="compositionally biased region" description="Low complexity" evidence="1">
    <location>
        <begin position="28"/>
        <end position="41"/>
    </location>
</feature>
<feature type="compositionally biased region" description="Pro residues" evidence="1">
    <location>
        <begin position="224"/>
        <end position="233"/>
    </location>
</feature>
<feature type="non-terminal residue" evidence="2">
    <location>
        <position position="414"/>
    </location>
</feature>
<feature type="compositionally biased region" description="Basic and acidic residues" evidence="1">
    <location>
        <begin position="209"/>
        <end position="218"/>
    </location>
</feature>
<sequence>MKTIIKRTSFARRLAASWGPEKCEESDSSSTESHPNTSSEEQQGLQDAGAQLFPGLTSVEELMADPVYTPSLDATAGASALVFPAETIEQGTTDGEQASLKRRLDESFGEEDWGKMLILDVPHGEGPLQPAPPLDPEFDAFIDTVLFGGEDPLAELSWLPSDEPQNSEPLGLSLGSWPTASSAAGQDGSAPLSTAHEGPLVSSRVAGPPRKEHNERIIVRQVPDPGPSGPPNLPRGSAAEVAAGTSGLDGRAPAHTMHEGPSTSPLVPIILRRGPTQGTSDKQEPHPDPSTPQNIPRGQAAARLPRIAPAATPVGGAVLLQQHHSIMLLSSPTAPASVPQMPLPAGTMPATASVPPSDGDALLYFDWIRHMFSGFSAELWVTHPFYRFPAVQETSPTEETATIRSFDLAIAMSL</sequence>
<protein>
    <submittedName>
        <fullName evidence="2">Uncharacterized protein</fullName>
    </submittedName>
</protein>